<sequence>MEKHGDITRKTVNENACVNPPLIKSNATYF</sequence>
<protein>
    <submittedName>
        <fullName evidence="1">Uncharacterized protein</fullName>
    </submittedName>
</protein>
<dbReference type="EMBL" id="CP000237">
    <property type="protein sequence ID" value="ABD46399.1"/>
    <property type="molecule type" value="Genomic_DNA"/>
</dbReference>
<dbReference type="Proteomes" id="UP000001942">
    <property type="component" value="Chromosome"/>
</dbReference>
<dbReference type="AlphaFoldDB" id="Q2GEQ6"/>
<evidence type="ECO:0000313" key="1">
    <source>
        <dbReference type="EMBL" id="ABD46399.1"/>
    </source>
</evidence>
<organism evidence="1 2">
    <name type="scientific">Ehrlichia sennetsu (strain ATCC VR-367 / Miyayama)</name>
    <name type="common">Neorickettsia sennetsu</name>
    <dbReference type="NCBI Taxonomy" id="222891"/>
    <lineage>
        <taxon>Bacteria</taxon>
        <taxon>Pseudomonadati</taxon>
        <taxon>Pseudomonadota</taxon>
        <taxon>Alphaproteobacteria</taxon>
        <taxon>Rickettsiales</taxon>
        <taxon>Anaplasmataceae</taxon>
        <taxon>Ehrlichia</taxon>
    </lineage>
</organism>
<keyword evidence="2" id="KW-1185">Reference proteome</keyword>
<name>Q2GEQ6_EHRS3</name>
<proteinExistence type="predicted"/>
<dbReference type="KEGG" id="nse:NSE_0141"/>
<accession>Q2GEQ6</accession>
<evidence type="ECO:0000313" key="2">
    <source>
        <dbReference type="Proteomes" id="UP000001942"/>
    </source>
</evidence>
<reference evidence="1 2" key="1">
    <citation type="journal article" date="2006" name="PLoS Genet.">
        <title>Comparative genomics of emerging human ehrlichiosis agents.</title>
        <authorList>
            <person name="Dunning Hotopp J.C."/>
            <person name="Lin M."/>
            <person name="Madupu R."/>
            <person name="Crabtree J."/>
            <person name="Angiuoli S.V."/>
            <person name="Eisen J.A."/>
            <person name="Seshadri R."/>
            <person name="Ren Q."/>
            <person name="Wu M."/>
            <person name="Utterback T.R."/>
            <person name="Smith S."/>
            <person name="Lewis M."/>
            <person name="Khouri H."/>
            <person name="Zhang C."/>
            <person name="Niu H."/>
            <person name="Lin Q."/>
            <person name="Ohashi N."/>
            <person name="Zhi N."/>
            <person name="Nelson W."/>
            <person name="Brinkac L.M."/>
            <person name="Dodson R.J."/>
            <person name="Rosovitz M.J."/>
            <person name="Sundaram J."/>
            <person name="Daugherty S.C."/>
            <person name="Davidsen T."/>
            <person name="Durkin A.S."/>
            <person name="Gwinn M."/>
            <person name="Haft D.H."/>
            <person name="Selengut J.D."/>
            <person name="Sullivan S.A."/>
            <person name="Zafar N."/>
            <person name="Zhou L."/>
            <person name="Benahmed F."/>
            <person name="Forberger H."/>
            <person name="Halpin R."/>
            <person name="Mulligan S."/>
            <person name="Robinson J."/>
            <person name="White O."/>
            <person name="Rikihisa Y."/>
            <person name="Tettelin H."/>
        </authorList>
    </citation>
    <scope>NUCLEOTIDE SEQUENCE [LARGE SCALE GENOMIC DNA]</scope>
    <source>
        <strain evidence="2">ATCC VR-367 / Miyayama</strain>
    </source>
</reference>
<dbReference type="HOGENOM" id="CLU_3404509_0_0_5"/>
<gene>
    <name evidence="1" type="ordered locus">NSE_0141</name>
</gene>